<dbReference type="SUPFAM" id="SSF55347">
    <property type="entry name" value="Glyceraldehyde-3-phosphate dehydrogenase-like, C-terminal domain"/>
    <property type="match status" value="1"/>
</dbReference>
<feature type="domain" description="Gfo/Idh/MocA-like oxidoreductase N-terminal" evidence="1">
    <location>
        <begin position="2"/>
        <end position="119"/>
    </location>
</feature>
<dbReference type="Gene3D" id="3.40.50.720">
    <property type="entry name" value="NAD(P)-binding Rossmann-like Domain"/>
    <property type="match status" value="1"/>
</dbReference>
<dbReference type="PANTHER" id="PTHR43377">
    <property type="entry name" value="BILIVERDIN REDUCTASE A"/>
    <property type="match status" value="1"/>
</dbReference>
<gene>
    <name evidence="3" type="ORF">ACHFJ0_18645</name>
</gene>
<dbReference type="SUPFAM" id="SSF51735">
    <property type="entry name" value="NAD(P)-binding Rossmann-fold domains"/>
    <property type="match status" value="1"/>
</dbReference>
<keyword evidence="4" id="KW-1185">Reference proteome</keyword>
<dbReference type="InterPro" id="IPR036291">
    <property type="entry name" value="NAD(P)-bd_dom_sf"/>
</dbReference>
<protein>
    <submittedName>
        <fullName evidence="3">Gfo/Idh/MocA family protein</fullName>
    </submittedName>
</protein>
<dbReference type="RefSeq" id="WP_395135293.1">
    <property type="nucleotide sequence ID" value="NZ_JBIMPR010000016.1"/>
</dbReference>
<feature type="domain" description="GFO/IDH/MocA-like oxidoreductase" evidence="2">
    <location>
        <begin position="127"/>
        <end position="232"/>
    </location>
</feature>
<evidence type="ECO:0000259" key="2">
    <source>
        <dbReference type="Pfam" id="PF22725"/>
    </source>
</evidence>
<dbReference type="PANTHER" id="PTHR43377:SF8">
    <property type="entry name" value="BLR3664 PROTEIN"/>
    <property type="match status" value="1"/>
</dbReference>
<dbReference type="InterPro" id="IPR055170">
    <property type="entry name" value="GFO_IDH_MocA-like_dom"/>
</dbReference>
<dbReference type="InterPro" id="IPR051450">
    <property type="entry name" value="Gfo/Idh/MocA_Oxidoreductases"/>
</dbReference>
<dbReference type="EMBL" id="JBIMPR010000016">
    <property type="protein sequence ID" value="MFH5776262.1"/>
    <property type="molecule type" value="Genomic_DNA"/>
</dbReference>
<dbReference type="Proteomes" id="UP001609376">
    <property type="component" value="Unassembled WGS sequence"/>
</dbReference>
<evidence type="ECO:0000313" key="4">
    <source>
        <dbReference type="Proteomes" id="UP001609376"/>
    </source>
</evidence>
<name>A0ABW7LTX4_9RHOB</name>
<dbReference type="InterPro" id="IPR000683">
    <property type="entry name" value="Gfo/Idh/MocA-like_OxRdtase_N"/>
</dbReference>
<reference evidence="3 4" key="1">
    <citation type="submission" date="2024-10" db="EMBL/GenBank/DDBJ databases">
        <title>Paracoccus drimophilus sp. nov., a novel bacterium from corn roots in Hunan.</title>
        <authorList>
            <person name="Li X."/>
        </authorList>
    </citation>
    <scope>NUCLEOTIDE SEQUENCE [LARGE SCALE GENOMIC DNA]</scope>
    <source>
        <strain evidence="3 4">NGMCC 1.201697</strain>
    </source>
</reference>
<sequence>MIRIALLGAGLIGREHAELIQAHPGAELAAICDPSPEGKALAERLSVPHFSDYAEALDKTRPDGAIIALPNRLHEAAALACIDRGIASLVEKPVADTVAAGARIAEASEDRGVPVLVGHHRRHSPDIRAAKKSIAAGELGDLVAVNGMTLFDKPEPYFQAEWRRQPGGGPLLINLIHDIDALRHLVGEIESVRAFTSSAVRGFAVEDTASIAIRFRNGVLGSFVISDAAVSPWAWEYCSGQALYHPSQPGPCLFIAGRKAALSVSDMYLWRHAEQDHHWQHPLLREHRPGDGSRTYVNQLDHFLAVIRREAAPLISARDGLATLAATLAVEMAAREDRTVTLDEMLATAGQRAVA</sequence>
<accession>A0ABW7LTX4</accession>
<organism evidence="3 4">
    <name type="scientific">Paracoccus broussonetiae subsp. drimophilus</name>
    <dbReference type="NCBI Taxonomy" id="3373869"/>
    <lineage>
        <taxon>Bacteria</taxon>
        <taxon>Pseudomonadati</taxon>
        <taxon>Pseudomonadota</taxon>
        <taxon>Alphaproteobacteria</taxon>
        <taxon>Rhodobacterales</taxon>
        <taxon>Paracoccaceae</taxon>
        <taxon>Paracoccus</taxon>
        <taxon>Paracoccus broussonetiae</taxon>
    </lineage>
</organism>
<dbReference type="Pfam" id="PF22725">
    <property type="entry name" value="GFO_IDH_MocA_C3"/>
    <property type="match status" value="1"/>
</dbReference>
<comment type="caution">
    <text evidence="3">The sequence shown here is derived from an EMBL/GenBank/DDBJ whole genome shotgun (WGS) entry which is preliminary data.</text>
</comment>
<evidence type="ECO:0000259" key="1">
    <source>
        <dbReference type="Pfam" id="PF01408"/>
    </source>
</evidence>
<proteinExistence type="predicted"/>
<evidence type="ECO:0000313" key="3">
    <source>
        <dbReference type="EMBL" id="MFH5776262.1"/>
    </source>
</evidence>
<dbReference type="Pfam" id="PF01408">
    <property type="entry name" value="GFO_IDH_MocA"/>
    <property type="match status" value="1"/>
</dbReference>
<dbReference type="Gene3D" id="3.30.360.10">
    <property type="entry name" value="Dihydrodipicolinate Reductase, domain 2"/>
    <property type="match status" value="1"/>
</dbReference>